<feature type="domain" description="HTH cro/C1-type" evidence="1">
    <location>
        <begin position="11"/>
        <end position="66"/>
    </location>
</feature>
<accession>A0A9X2MH55</accession>
<gene>
    <name evidence="2" type="ORF">NSA23_05390</name>
</gene>
<dbReference type="CDD" id="cd00093">
    <property type="entry name" value="HTH_XRE"/>
    <property type="match status" value="1"/>
</dbReference>
<dbReference type="InterPro" id="IPR001387">
    <property type="entry name" value="Cro/C1-type_HTH"/>
</dbReference>
<dbReference type="GO" id="GO:0003677">
    <property type="term" value="F:DNA binding"/>
    <property type="evidence" value="ECO:0007669"/>
    <property type="project" value="InterPro"/>
</dbReference>
<organism evidence="2 3">
    <name type="scientific">Anaerosalibacter massiliensis</name>
    <dbReference type="NCBI Taxonomy" id="1347392"/>
    <lineage>
        <taxon>Bacteria</taxon>
        <taxon>Bacillati</taxon>
        <taxon>Bacillota</taxon>
        <taxon>Tissierellia</taxon>
        <taxon>Tissierellales</taxon>
        <taxon>Sporanaerobacteraceae</taxon>
        <taxon>Anaerosalibacter</taxon>
    </lineage>
</organism>
<evidence type="ECO:0000313" key="2">
    <source>
        <dbReference type="EMBL" id="MCR2043549.1"/>
    </source>
</evidence>
<dbReference type="Gene3D" id="1.10.260.40">
    <property type="entry name" value="lambda repressor-like DNA-binding domains"/>
    <property type="match status" value="1"/>
</dbReference>
<proteinExistence type="predicted"/>
<reference evidence="2" key="1">
    <citation type="submission" date="2022-07" db="EMBL/GenBank/DDBJ databases">
        <title>Enhanced cultured diversity of the mouse gut microbiota enables custom-made synthetic communities.</title>
        <authorList>
            <person name="Afrizal A."/>
        </authorList>
    </citation>
    <scope>NUCLEOTIDE SEQUENCE</scope>
    <source>
        <strain evidence="2">DSM 29482</strain>
    </source>
</reference>
<dbReference type="SMART" id="SM00530">
    <property type="entry name" value="HTH_XRE"/>
    <property type="match status" value="1"/>
</dbReference>
<dbReference type="Pfam" id="PF13443">
    <property type="entry name" value="HTH_26"/>
    <property type="match status" value="1"/>
</dbReference>
<dbReference type="EMBL" id="JANJZL010000003">
    <property type="protein sequence ID" value="MCR2043549.1"/>
    <property type="molecule type" value="Genomic_DNA"/>
</dbReference>
<evidence type="ECO:0000259" key="1">
    <source>
        <dbReference type="PROSITE" id="PS50943"/>
    </source>
</evidence>
<protein>
    <submittedName>
        <fullName evidence="2">Helix-turn-helix domain-containing protein</fullName>
    </submittedName>
</protein>
<sequence length="76" mass="8453">MDISQATAKRILNLCETQDISINKLASLSQVTQSTINSIVSGESKNPKLKTILKICYGLNISLKDFFNSPYFDNLI</sequence>
<evidence type="ECO:0000313" key="3">
    <source>
        <dbReference type="Proteomes" id="UP001142078"/>
    </source>
</evidence>
<dbReference type="AlphaFoldDB" id="A0A9X2MH55"/>
<dbReference type="PROSITE" id="PS50943">
    <property type="entry name" value="HTH_CROC1"/>
    <property type="match status" value="1"/>
</dbReference>
<keyword evidence="3" id="KW-1185">Reference proteome</keyword>
<dbReference type="InterPro" id="IPR010982">
    <property type="entry name" value="Lambda_DNA-bd_dom_sf"/>
</dbReference>
<dbReference type="Proteomes" id="UP001142078">
    <property type="component" value="Unassembled WGS sequence"/>
</dbReference>
<dbReference type="SUPFAM" id="SSF47413">
    <property type="entry name" value="lambda repressor-like DNA-binding domains"/>
    <property type="match status" value="1"/>
</dbReference>
<dbReference type="RefSeq" id="WP_257490312.1">
    <property type="nucleotide sequence ID" value="NZ_JANJZL010000003.1"/>
</dbReference>
<name>A0A9X2MH55_9FIRM</name>
<comment type="caution">
    <text evidence="2">The sequence shown here is derived from an EMBL/GenBank/DDBJ whole genome shotgun (WGS) entry which is preliminary data.</text>
</comment>